<dbReference type="OrthoDB" id="79687at2759"/>
<evidence type="ECO:0000313" key="3">
    <source>
        <dbReference type="Proteomes" id="UP000784294"/>
    </source>
</evidence>
<feature type="region of interest" description="Disordered" evidence="1">
    <location>
        <begin position="52"/>
        <end position="77"/>
    </location>
</feature>
<dbReference type="AlphaFoldDB" id="A0A3S5BLB7"/>
<gene>
    <name evidence="2" type="ORF">PXEA_LOCUS1282</name>
</gene>
<name>A0A3S5BLB7_9PLAT</name>
<proteinExistence type="predicted"/>
<comment type="caution">
    <text evidence="2">The sequence shown here is derived from an EMBL/GenBank/DDBJ whole genome shotgun (WGS) entry which is preliminary data.</text>
</comment>
<feature type="compositionally biased region" description="Polar residues" evidence="1">
    <location>
        <begin position="146"/>
        <end position="155"/>
    </location>
</feature>
<feature type="region of interest" description="Disordered" evidence="1">
    <location>
        <begin position="122"/>
        <end position="155"/>
    </location>
</feature>
<dbReference type="Proteomes" id="UP000784294">
    <property type="component" value="Unassembled WGS sequence"/>
</dbReference>
<evidence type="ECO:0000256" key="1">
    <source>
        <dbReference type="SAM" id="MobiDB-lite"/>
    </source>
</evidence>
<protein>
    <submittedName>
        <fullName evidence="2">Uncharacterized protein</fullName>
    </submittedName>
</protein>
<feature type="compositionally biased region" description="Low complexity" evidence="1">
    <location>
        <begin position="123"/>
        <end position="135"/>
    </location>
</feature>
<dbReference type="EMBL" id="CAAALY010002571">
    <property type="protein sequence ID" value="VEL07842.1"/>
    <property type="molecule type" value="Genomic_DNA"/>
</dbReference>
<keyword evidence="3" id="KW-1185">Reference proteome</keyword>
<organism evidence="2 3">
    <name type="scientific">Protopolystoma xenopodis</name>
    <dbReference type="NCBI Taxonomy" id="117903"/>
    <lineage>
        <taxon>Eukaryota</taxon>
        <taxon>Metazoa</taxon>
        <taxon>Spiralia</taxon>
        <taxon>Lophotrochozoa</taxon>
        <taxon>Platyhelminthes</taxon>
        <taxon>Monogenea</taxon>
        <taxon>Polyopisthocotylea</taxon>
        <taxon>Polystomatidea</taxon>
        <taxon>Polystomatidae</taxon>
        <taxon>Protopolystoma</taxon>
    </lineage>
</organism>
<accession>A0A3S5BLB7</accession>
<evidence type="ECO:0000313" key="2">
    <source>
        <dbReference type="EMBL" id="VEL07842.1"/>
    </source>
</evidence>
<reference evidence="2" key="1">
    <citation type="submission" date="2018-11" db="EMBL/GenBank/DDBJ databases">
        <authorList>
            <consortium name="Pathogen Informatics"/>
        </authorList>
    </citation>
    <scope>NUCLEOTIDE SEQUENCE</scope>
</reference>
<sequence>MELGTSPWTKKLPKLARPKMAYAAPECLAAVFASVPNSILTNVIGHRMHTHTPLNAHRRGSPPQQSQNHKHLEQSVAASCNPSVTSCQSDSDSMARPGPHSDVYSLGLLICAIYLYGRPAENSAEASGTSSSTESCLPGLGDGNRSKQTTAIQEV</sequence>